<dbReference type="InterPro" id="IPR013317">
    <property type="entry name" value="DnaA_dom"/>
</dbReference>
<name>A0A381QGC3_9ZZZZ</name>
<reference evidence="3" key="1">
    <citation type="submission" date="2018-05" db="EMBL/GenBank/DDBJ databases">
        <authorList>
            <person name="Lanie J.A."/>
            <person name="Ng W.-L."/>
            <person name="Kazmierczak K.M."/>
            <person name="Andrzejewski T.M."/>
            <person name="Davidsen T.M."/>
            <person name="Wayne K.J."/>
            <person name="Tettelin H."/>
            <person name="Glass J.I."/>
            <person name="Rusch D."/>
            <person name="Podicherti R."/>
            <person name="Tsui H.-C.T."/>
            <person name="Winkler M.E."/>
        </authorList>
    </citation>
    <scope>NUCLEOTIDE SEQUENCE</scope>
</reference>
<dbReference type="Gene3D" id="1.10.8.60">
    <property type="match status" value="1"/>
</dbReference>
<dbReference type="GO" id="GO:0006270">
    <property type="term" value="P:DNA replication initiation"/>
    <property type="evidence" value="ECO:0007669"/>
    <property type="project" value="TreeGrafter"/>
</dbReference>
<gene>
    <name evidence="3" type="ORF">METZ01_LOCUS30808</name>
</gene>
<feature type="domain" description="Chromosomal replication initiator protein DnaA ATPAse" evidence="1">
    <location>
        <begin position="14"/>
        <end position="155"/>
    </location>
</feature>
<dbReference type="PANTHER" id="PTHR30050:SF5">
    <property type="entry name" value="DNAA REGULATORY INACTIVATOR HDA"/>
    <property type="match status" value="1"/>
</dbReference>
<proteinExistence type="predicted"/>
<organism evidence="3">
    <name type="scientific">marine metagenome</name>
    <dbReference type="NCBI Taxonomy" id="408172"/>
    <lineage>
        <taxon>unclassified sequences</taxon>
        <taxon>metagenomes</taxon>
        <taxon>ecological metagenomes</taxon>
    </lineage>
</organism>
<feature type="domain" description="Hda lid" evidence="2">
    <location>
        <begin position="168"/>
        <end position="231"/>
    </location>
</feature>
<accession>A0A381QGC3</accession>
<protein>
    <submittedName>
        <fullName evidence="3">Uncharacterized protein</fullName>
    </submittedName>
</protein>
<dbReference type="InterPro" id="IPR055199">
    <property type="entry name" value="Hda_lid"/>
</dbReference>
<dbReference type="Pfam" id="PF22688">
    <property type="entry name" value="Hda_lid"/>
    <property type="match status" value="1"/>
</dbReference>
<dbReference type="PANTHER" id="PTHR30050">
    <property type="entry name" value="CHROMOSOMAL REPLICATION INITIATOR PROTEIN DNAA"/>
    <property type="match status" value="1"/>
</dbReference>
<evidence type="ECO:0000313" key="3">
    <source>
        <dbReference type="EMBL" id="SUZ77954.1"/>
    </source>
</evidence>
<dbReference type="InterPro" id="IPR027417">
    <property type="entry name" value="P-loop_NTPase"/>
</dbReference>
<dbReference type="Pfam" id="PF00308">
    <property type="entry name" value="Bac_DnaA"/>
    <property type="match status" value="1"/>
</dbReference>
<dbReference type="GO" id="GO:0032297">
    <property type="term" value="P:negative regulation of DNA-templated DNA replication initiation"/>
    <property type="evidence" value="ECO:0007669"/>
    <property type="project" value="TreeGrafter"/>
</dbReference>
<sequence>MNNPKQLNLDVKLDEAINLNNFIICPSTEIILKASRDFISGSDTTKTFFLWGKRGTGKNYLLHSINREFLVKKLHSAFISFENGLLDNPSVLEGLEELDVIFIESMEQFPSLKEWELALFNLINACLLKDCKIFISSKVTAKHLEINLVDLKSRLLAIPAFELPEINEDEKLKAMKEAASRKGWELEDNVLSYILTHTSRNLSDLMSLMNELDTFSLEKKRKVSIALVRELISNK</sequence>
<evidence type="ECO:0000259" key="1">
    <source>
        <dbReference type="Pfam" id="PF00308"/>
    </source>
</evidence>
<evidence type="ECO:0000259" key="2">
    <source>
        <dbReference type="Pfam" id="PF22688"/>
    </source>
</evidence>
<dbReference type="AlphaFoldDB" id="A0A381QGC3"/>
<dbReference type="SUPFAM" id="SSF52540">
    <property type="entry name" value="P-loop containing nucleoside triphosphate hydrolases"/>
    <property type="match status" value="1"/>
</dbReference>
<dbReference type="EMBL" id="UINC01001336">
    <property type="protein sequence ID" value="SUZ77954.1"/>
    <property type="molecule type" value="Genomic_DNA"/>
</dbReference>
<dbReference type="Gene3D" id="3.40.50.300">
    <property type="entry name" value="P-loop containing nucleotide triphosphate hydrolases"/>
    <property type="match status" value="1"/>
</dbReference>